<feature type="transmembrane region" description="Helical" evidence="4">
    <location>
        <begin position="270"/>
        <end position="288"/>
    </location>
</feature>
<protein>
    <recommendedName>
        <fullName evidence="5">Major facilitator superfamily (MFS) profile domain-containing protein</fullName>
    </recommendedName>
</protein>
<keyword evidence="3 4" id="KW-0472">Membrane</keyword>
<evidence type="ECO:0000259" key="5">
    <source>
        <dbReference type="PROSITE" id="PS50850"/>
    </source>
</evidence>
<evidence type="ECO:0000313" key="6">
    <source>
        <dbReference type="EMBL" id="CAA9431517.1"/>
    </source>
</evidence>
<sequence length="382" mass="37885">MNAGVAGNAMGVVWRFAAATTLIVLAFSMSGPVLAVSLQQAGASTAAVGLFAMIPFLMIGLLIPIVPQVLARWGVVRTYRGGCVLNLVGAGIYAVTDSWLAWSVASVLGGIGAAALWNATEALLAREAPAEQRGRVMGLYQTALGAALALGPFVPGLLGWGAKPVLWAGAVLVAACCAVAAAIPSRAAVEPPPGQAGTWEAIRTVPLLVLIAFSGGVFEAGLGSVSAANASAGGWSLSGAASVAGAIGMGSFLCQLPAGLAADRFPLRQVFTTAALLLLASSIAFAFAGRASWLLWAVGVIWGGVGGALYTLTMVEVAHHFQGRATAGGAAAMITGYTVGATVGPVASGAALQFGGLVGLAALLAALASVTLAAARGVRPAR</sequence>
<feature type="transmembrane region" description="Helical" evidence="4">
    <location>
        <begin position="235"/>
        <end position="258"/>
    </location>
</feature>
<dbReference type="Gene3D" id="1.20.1250.20">
    <property type="entry name" value="MFS general substrate transporter like domains"/>
    <property type="match status" value="2"/>
</dbReference>
<evidence type="ECO:0000256" key="3">
    <source>
        <dbReference type="ARBA" id="ARBA00023136"/>
    </source>
</evidence>
<dbReference type="InterPro" id="IPR020846">
    <property type="entry name" value="MFS_dom"/>
</dbReference>
<feature type="transmembrane region" description="Helical" evidence="4">
    <location>
        <begin position="354"/>
        <end position="375"/>
    </location>
</feature>
<feature type="transmembrane region" description="Helical" evidence="4">
    <location>
        <begin position="204"/>
        <end position="223"/>
    </location>
</feature>
<dbReference type="GO" id="GO:0022857">
    <property type="term" value="F:transmembrane transporter activity"/>
    <property type="evidence" value="ECO:0007669"/>
    <property type="project" value="InterPro"/>
</dbReference>
<feature type="transmembrane region" description="Helical" evidence="4">
    <location>
        <begin position="101"/>
        <end position="124"/>
    </location>
</feature>
<feature type="transmembrane region" description="Helical" evidence="4">
    <location>
        <begin position="45"/>
        <end position="66"/>
    </location>
</feature>
<dbReference type="GO" id="GO:0005886">
    <property type="term" value="C:plasma membrane"/>
    <property type="evidence" value="ECO:0007669"/>
    <property type="project" value="TreeGrafter"/>
</dbReference>
<dbReference type="PROSITE" id="PS50850">
    <property type="entry name" value="MFS"/>
    <property type="match status" value="1"/>
</dbReference>
<feature type="transmembrane region" description="Helical" evidence="4">
    <location>
        <begin position="327"/>
        <end position="348"/>
    </location>
</feature>
<dbReference type="AlphaFoldDB" id="A0A6J4Q0X3"/>
<dbReference type="Pfam" id="PF07690">
    <property type="entry name" value="MFS_1"/>
    <property type="match status" value="1"/>
</dbReference>
<dbReference type="SUPFAM" id="SSF103473">
    <property type="entry name" value="MFS general substrate transporter"/>
    <property type="match status" value="1"/>
</dbReference>
<feature type="transmembrane region" description="Helical" evidence="4">
    <location>
        <begin position="78"/>
        <end position="95"/>
    </location>
</feature>
<reference evidence="6" key="1">
    <citation type="submission" date="2020-02" db="EMBL/GenBank/DDBJ databases">
        <authorList>
            <person name="Meier V. D."/>
        </authorList>
    </citation>
    <scope>NUCLEOTIDE SEQUENCE</scope>
    <source>
        <strain evidence="6">AVDCRST_MAG51</strain>
    </source>
</reference>
<name>A0A6J4Q0X3_9BURK</name>
<evidence type="ECO:0000256" key="2">
    <source>
        <dbReference type="ARBA" id="ARBA00022989"/>
    </source>
</evidence>
<evidence type="ECO:0000256" key="4">
    <source>
        <dbReference type="SAM" id="Phobius"/>
    </source>
</evidence>
<dbReference type="PANTHER" id="PTHR23521:SF2">
    <property type="entry name" value="TRANSPORTER MFS SUPERFAMILY"/>
    <property type="match status" value="1"/>
</dbReference>
<organism evidence="6">
    <name type="scientific">uncultured Ramlibacter sp</name>
    <dbReference type="NCBI Taxonomy" id="260755"/>
    <lineage>
        <taxon>Bacteria</taxon>
        <taxon>Pseudomonadati</taxon>
        <taxon>Pseudomonadota</taxon>
        <taxon>Betaproteobacteria</taxon>
        <taxon>Burkholderiales</taxon>
        <taxon>Comamonadaceae</taxon>
        <taxon>Ramlibacter</taxon>
        <taxon>environmental samples</taxon>
    </lineage>
</organism>
<feature type="transmembrane region" description="Helical" evidence="4">
    <location>
        <begin position="164"/>
        <end position="183"/>
    </location>
</feature>
<feature type="transmembrane region" description="Helical" evidence="4">
    <location>
        <begin position="136"/>
        <end position="158"/>
    </location>
</feature>
<proteinExistence type="predicted"/>
<gene>
    <name evidence="6" type="ORF">AVDCRST_MAG51-2673</name>
</gene>
<dbReference type="EMBL" id="CADCUX010000572">
    <property type="protein sequence ID" value="CAA9431517.1"/>
    <property type="molecule type" value="Genomic_DNA"/>
</dbReference>
<dbReference type="PANTHER" id="PTHR23521">
    <property type="entry name" value="TRANSPORTER MFS SUPERFAMILY"/>
    <property type="match status" value="1"/>
</dbReference>
<evidence type="ECO:0000256" key="1">
    <source>
        <dbReference type="ARBA" id="ARBA00022692"/>
    </source>
</evidence>
<feature type="domain" description="Major facilitator superfamily (MFS) profile" evidence="5">
    <location>
        <begin position="1"/>
        <end position="382"/>
    </location>
</feature>
<keyword evidence="1 4" id="KW-0812">Transmembrane</keyword>
<dbReference type="InterPro" id="IPR036259">
    <property type="entry name" value="MFS_trans_sf"/>
</dbReference>
<dbReference type="InterPro" id="IPR011701">
    <property type="entry name" value="MFS"/>
</dbReference>
<keyword evidence="2 4" id="KW-1133">Transmembrane helix</keyword>
<accession>A0A6J4Q0X3</accession>
<feature type="transmembrane region" description="Helical" evidence="4">
    <location>
        <begin position="294"/>
        <end position="315"/>
    </location>
</feature>